<protein>
    <recommendedName>
        <fullName evidence="2">thiol oxidase</fullName>
        <ecNumber evidence="2">1.8.3.2</ecNumber>
    </recommendedName>
</protein>
<accession>A0A6C0F100</accession>
<evidence type="ECO:0000259" key="7">
    <source>
        <dbReference type="PROSITE" id="PS51324"/>
    </source>
</evidence>
<evidence type="ECO:0000256" key="1">
    <source>
        <dbReference type="ARBA" id="ARBA00001974"/>
    </source>
</evidence>
<dbReference type="GO" id="GO:0050660">
    <property type="term" value="F:flavin adenine dinucleotide binding"/>
    <property type="evidence" value="ECO:0007669"/>
    <property type="project" value="TreeGrafter"/>
</dbReference>
<feature type="domain" description="ERV/ALR sulfhydryl oxidase" evidence="7">
    <location>
        <begin position="1"/>
        <end position="96"/>
    </location>
</feature>
<evidence type="ECO:0000256" key="2">
    <source>
        <dbReference type="ARBA" id="ARBA00012512"/>
    </source>
</evidence>
<evidence type="ECO:0000256" key="3">
    <source>
        <dbReference type="ARBA" id="ARBA00022630"/>
    </source>
</evidence>
<dbReference type="PROSITE" id="PS51324">
    <property type="entry name" value="ERV_ALR"/>
    <property type="match status" value="1"/>
</dbReference>
<evidence type="ECO:0000256" key="4">
    <source>
        <dbReference type="ARBA" id="ARBA00022827"/>
    </source>
</evidence>
<dbReference type="InterPro" id="IPR036774">
    <property type="entry name" value="ERV/ALR_sulphydryl_oxid_sf"/>
</dbReference>
<evidence type="ECO:0000256" key="6">
    <source>
        <dbReference type="ARBA" id="ARBA00023157"/>
    </source>
</evidence>
<dbReference type="GO" id="GO:0005739">
    <property type="term" value="C:mitochondrion"/>
    <property type="evidence" value="ECO:0007669"/>
    <property type="project" value="TreeGrafter"/>
</dbReference>
<dbReference type="EC" id="1.8.3.2" evidence="2"/>
<keyword evidence="3" id="KW-0285">Flavoprotein</keyword>
<dbReference type="InterPro" id="IPR039799">
    <property type="entry name" value="ALR/ERV"/>
</dbReference>
<dbReference type="GO" id="GO:0016971">
    <property type="term" value="F:flavin-dependent sulfhydryl oxidase activity"/>
    <property type="evidence" value="ECO:0007669"/>
    <property type="project" value="InterPro"/>
</dbReference>
<keyword evidence="6" id="KW-1015">Disulfide bond</keyword>
<evidence type="ECO:0000256" key="5">
    <source>
        <dbReference type="ARBA" id="ARBA00023002"/>
    </source>
</evidence>
<dbReference type="Pfam" id="PF04777">
    <property type="entry name" value="Evr1_Alr"/>
    <property type="match status" value="1"/>
</dbReference>
<dbReference type="SUPFAM" id="SSF69000">
    <property type="entry name" value="FAD-dependent thiol oxidase"/>
    <property type="match status" value="1"/>
</dbReference>
<dbReference type="EMBL" id="MN739006">
    <property type="protein sequence ID" value="QHT34712.1"/>
    <property type="molecule type" value="Genomic_DNA"/>
</dbReference>
<comment type="cofactor">
    <cofactor evidence="1">
        <name>FAD</name>
        <dbReference type="ChEBI" id="CHEBI:57692"/>
    </cofactor>
</comment>
<dbReference type="PANTHER" id="PTHR12645:SF0">
    <property type="entry name" value="FAD-LINKED SULFHYDRYL OXIDASE ALR"/>
    <property type="match status" value="1"/>
</dbReference>
<dbReference type="Gene3D" id="1.20.120.310">
    <property type="entry name" value="ERV/ALR sulfhydryl oxidase domain"/>
    <property type="match status" value="1"/>
</dbReference>
<evidence type="ECO:0000313" key="8">
    <source>
        <dbReference type="EMBL" id="QHT34712.1"/>
    </source>
</evidence>
<dbReference type="AlphaFoldDB" id="A0A6C0F100"/>
<keyword evidence="4" id="KW-0274">FAD</keyword>
<reference evidence="8" key="1">
    <citation type="journal article" date="2020" name="Nature">
        <title>Giant virus diversity and host interactions through global metagenomics.</title>
        <authorList>
            <person name="Schulz F."/>
            <person name="Roux S."/>
            <person name="Paez-Espino D."/>
            <person name="Jungbluth S."/>
            <person name="Walsh D.A."/>
            <person name="Denef V.J."/>
            <person name="McMahon K.D."/>
            <person name="Konstantinidis K.T."/>
            <person name="Eloe-Fadrosh E.A."/>
            <person name="Kyrpides N.C."/>
            <person name="Woyke T."/>
        </authorList>
    </citation>
    <scope>NUCLEOTIDE SEQUENCE</scope>
    <source>
        <strain evidence="8">GVMAG-M-3300009163-63</strain>
    </source>
</reference>
<name>A0A6C0F100_9ZZZZ</name>
<keyword evidence="5" id="KW-0560">Oxidoreductase</keyword>
<dbReference type="InterPro" id="IPR017905">
    <property type="entry name" value="ERV/ALR_sulphydryl_oxidase"/>
</dbReference>
<organism evidence="8">
    <name type="scientific">viral metagenome</name>
    <dbReference type="NCBI Taxonomy" id="1070528"/>
    <lineage>
        <taxon>unclassified sequences</taxon>
        <taxon>metagenomes</taxon>
        <taxon>organismal metagenomes</taxon>
    </lineage>
</organism>
<dbReference type="PANTHER" id="PTHR12645">
    <property type="entry name" value="ALR/ERV"/>
    <property type="match status" value="1"/>
</dbReference>
<sequence length="135" mass="16691">MTIGPLMWLMLHTISIKIKPEIYKENQQVVLDLFRHFYNMYPCKYCQKDAINYLDTYKNNLETQEEFKDYVYNFHHHVNVKLYKKYHDKTILDKYNNVNLKTIFNVYLKYCKTSPYIKEDIIVTEFLETKIDWFY</sequence>
<proteinExistence type="predicted"/>